<dbReference type="Gene3D" id="2.60.40.1890">
    <property type="entry name" value="PCu(A)C copper chaperone"/>
    <property type="match status" value="1"/>
</dbReference>
<organism evidence="2 3">
    <name type="scientific">Ferruginivarius sediminum</name>
    <dbReference type="NCBI Taxonomy" id="2661937"/>
    <lineage>
        <taxon>Bacteria</taxon>
        <taxon>Pseudomonadati</taxon>
        <taxon>Pseudomonadota</taxon>
        <taxon>Alphaproteobacteria</taxon>
        <taxon>Rhodospirillales</taxon>
        <taxon>Rhodospirillaceae</taxon>
        <taxon>Ferruginivarius</taxon>
    </lineage>
</organism>
<dbReference type="EMBL" id="QPMH01000009">
    <property type="protein sequence ID" value="RDD61789.1"/>
    <property type="molecule type" value="Genomic_DNA"/>
</dbReference>
<evidence type="ECO:0000256" key="1">
    <source>
        <dbReference type="SAM" id="SignalP"/>
    </source>
</evidence>
<proteinExistence type="predicted"/>
<dbReference type="InterPro" id="IPR007410">
    <property type="entry name" value="LpqE-like"/>
</dbReference>
<gene>
    <name evidence="2" type="ORF">DRB17_11395</name>
</gene>
<dbReference type="AlphaFoldDB" id="A0A369T8X7"/>
<comment type="caution">
    <text evidence="2">The sequence shown here is derived from an EMBL/GenBank/DDBJ whole genome shotgun (WGS) entry which is preliminary data.</text>
</comment>
<feature type="signal peptide" evidence="1">
    <location>
        <begin position="1"/>
        <end position="21"/>
    </location>
</feature>
<keyword evidence="1" id="KW-0732">Signal</keyword>
<reference evidence="2 3" key="1">
    <citation type="submission" date="2018-07" db="EMBL/GenBank/DDBJ databases">
        <title>Venubactetium sediminum gen. nov., sp. nov., isolated from a marine solar saltern.</title>
        <authorList>
            <person name="Wang S."/>
        </authorList>
    </citation>
    <scope>NUCLEOTIDE SEQUENCE [LARGE SCALE GENOMIC DNA]</scope>
    <source>
        <strain evidence="2 3">WD2A32</strain>
    </source>
</reference>
<feature type="chain" id="PRO_5016612213" evidence="1">
    <location>
        <begin position="22"/>
        <end position="155"/>
    </location>
</feature>
<keyword evidence="3" id="KW-1185">Reference proteome</keyword>
<name>A0A369T8X7_9PROT</name>
<dbReference type="InterPro" id="IPR036182">
    <property type="entry name" value="PCuAC_sf"/>
</dbReference>
<accession>A0A369T8X7</accession>
<dbReference type="SUPFAM" id="SSF110087">
    <property type="entry name" value="DR1885-like metal-binding protein"/>
    <property type="match status" value="1"/>
</dbReference>
<dbReference type="RefSeq" id="WP_114582331.1">
    <property type="nucleotide sequence ID" value="NZ_QPMH01000009.1"/>
</dbReference>
<evidence type="ECO:0000313" key="2">
    <source>
        <dbReference type="EMBL" id="RDD61789.1"/>
    </source>
</evidence>
<evidence type="ECO:0000313" key="3">
    <source>
        <dbReference type="Proteomes" id="UP000253941"/>
    </source>
</evidence>
<dbReference type="Pfam" id="PF04314">
    <property type="entry name" value="PCuAC"/>
    <property type="match status" value="1"/>
</dbReference>
<dbReference type="Proteomes" id="UP000253941">
    <property type="component" value="Unassembled WGS sequence"/>
</dbReference>
<sequence>MLRIAALAATLWLAIAGSAGAHTQQQGDLQIVHPWVTPAQSSETATAHPTLANTGEAPILIERAASPVAASVRMIFNGKTVDAVEIPVGATVTPEELKLVLTDLKVDLPEGKAAPVVLHLKGMEAMEVHMAIGQDTMNPQEVVTASHASGHGHSD</sequence>
<protein>
    <submittedName>
        <fullName evidence="2">Copper chaperone PCu(A)C</fullName>
    </submittedName>
</protein>